<dbReference type="Pfam" id="PF00496">
    <property type="entry name" value="SBP_bac_5"/>
    <property type="match status" value="1"/>
</dbReference>
<evidence type="ECO:0000259" key="4">
    <source>
        <dbReference type="Pfam" id="PF00496"/>
    </source>
</evidence>
<gene>
    <name evidence="5" type="ORF">FDF74_06320</name>
</gene>
<dbReference type="EMBL" id="SXDP01000003">
    <property type="protein sequence ID" value="NEZ46832.1"/>
    <property type="molecule type" value="Genomic_DNA"/>
</dbReference>
<dbReference type="PANTHER" id="PTHR30290">
    <property type="entry name" value="PERIPLASMIC BINDING COMPONENT OF ABC TRANSPORTER"/>
    <property type="match status" value="1"/>
</dbReference>
<dbReference type="GO" id="GO:1904680">
    <property type="term" value="F:peptide transmembrane transporter activity"/>
    <property type="evidence" value="ECO:0007669"/>
    <property type="project" value="TreeGrafter"/>
</dbReference>
<dbReference type="PIRSF" id="PIRSF002741">
    <property type="entry name" value="MppA"/>
    <property type="match status" value="1"/>
</dbReference>
<comment type="similarity">
    <text evidence="1">Belongs to the bacterial solute-binding protein 5 family.</text>
</comment>
<keyword evidence="3" id="KW-0732">Signal</keyword>
<evidence type="ECO:0000313" key="5">
    <source>
        <dbReference type="EMBL" id="NEZ46832.1"/>
    </source>
</evidence>
<reference evidence="5 6" key="1">
    <citation type="submission" date="2019-04" db="EMBL/GenBank/DDBJ databases">
        <title>Genome sequencing of Clostridium botulinum Groups I-IV and Clostridium butyricum.</title>
        <authorList>
            <person name="Brunt J."/>
            <person name="Van Vliet A.H.M."/>
            <person name="Stringer S.C."/>
            <person name="Carter A.T."/>
            <person name="Peck M.W."/>
        </authorList>
    </citation>
    <scope>NUCLEOTIDE SEQUENCE [LARGE SCALE GENOMIC DNA]</scope>
    <source>
        <strain evidence="5 6">IFR 18/094</strain>
    </source>
</reference>
<dbReference type="Proteomes" id="UP000473885">
    <property type="component" value="Unassembled WGS sequence"/>
</dbReference>
<keyword evidence="6" id="KW-1185">Reference proteome</keyword>
<organism evidence="5 6">
    <name type="scientific">Clostridium niameyense</name>
    <dbReference type="NCBI Taxonomy" id="1622073"/>
    <lineage>
        <taxon>Bacteria</taxon>
        <taxon>Bacillati</taxon>
        <taxon>Bacillota</taxon>
        <taxon>Clostridia</taxon>
        <taxon>Eubacteriales</taxon>
        <taxon>Clostridiaceae</taxon>
        <taxon>Clostridium</taxon>
    </lineage>
</organism>
<dbReference type="PANTHER" id="PTHR30290:SF9">
    <property type="entry name" value="OLIGOPEPTIDE-BINDING PROTEIN APPA"/>
    <property type="match status" value="1"/>
</dbReference>
<dbReference type="InterPro" id="IPR039424">
    <property type="entry name" value="SBP_5"/>
</dbReference>
<dbReference type="GO" id="GO:0043190">
    <property type="term" value="C:ATP-binding cassette (ABC) transporter complex"/>
    <property type="evidence" value="ECO:0007669"/>
    <property type="project" value="InterPro"/>
</dbReference>
<keyword evidence="2" id="KW-0813">Transport</keyword>
<comment type="caution">
    <text evidence="5">The sequence shown here is derived from an EMBL/GenBank/DDBJ whole genome shotgun (WGS) entry which is preliminary data.</text>
</comment>
<dbReference type="Gene3D" id="3.90.76.10">
    <property type="entry name" value="Dipeptide-binding Protein, Domain 1"/>
    <property type="match status" value="1"/>
</dbReference>
<dbReference type="PROSITE" id="PS51257">
    <property type="entry name" value="PROKAR_LIPOPROTEIN"/>
    <property type="match status" value="1"/>
</dbReference>
<feature type="domain" description="Solute-binding protein family 5" evidence="4">
    <location>
        <begin position="76"/>
        <end position="445"/>
    </location>
</feature>
<dbReference type="InterPro" id="IPR030678">
    <property type="entry name" value="Peptide/Ni-bd"/>
</dbReference>
<evidence type="ECO:0000313" key="6">
    <source>
        <dbReference type="Proteomes" id="UP000473885"/>
    </source>
</evidence>
<dbReference type="InterPro" id="IPR000914">
    <property type="entry name" value="SBP_5_dom"/>
</dbReference>
<dbReference type="Gene3D" id="3.40.190.10">
    <property type="entry name" value="Periplasmic binding protein-like II"/>
    <property type="match status" value="1"/>
</dbReference>
<protein>
    <submittedName>
        <fullName evidence="5">Peptide ABC transporter substrate-binding protein</fullName>
    </submittedName>
</protein>
<dbReference type="RefSeq" id="WP_163249023.1">
    <property type="nucleotide sequence ID" value="NZ_SXDP01000003.1"/>
</dbReference>
<sequence>MKRILCIFLMFLMVLFGGCVEKNKKVNSYNKDRNYLIYNVETIPKDLIMLHNKNEREEDLLICLFDGLVTLDKENNIVPELAEKWEISDDGISYRFHLKNNIYWSNGKKITASDFVEFFKDILIYRRDYDIKNNELDCIYGARDYRYKGNLEGLAIRELDNETLEIRLNSKCPYFLKLLAKPQYKLRKIDMNIKDYKNHYKDLIYTGAFIIDSMSDDKIVLKKNNQYWDKQKIKSDKIVLTAIKGSENSLAALKTSQIDAFINPPISEIESLTSENLIKKRETLQGAAMIFNKNRNDIDEDLRASISYCIDRGHICKDILCDTATPAKAYIPNYIYKNNNLNCFYENKNINKAKEYFNKSKWNKSENTIKIISLNNCMFKNISDDLVQNVKKNLNINIDFQGYDDEVKLKNALKNGDYDLALIPYKGSYNGEIGFLQNWRGDYNKEYNDILDSIDKEENEWKRQQLIIKAQNLLLKDNYIIPIAFFDMVLCKKSRVKDIYINNFDNVIIKNSYKAPLN</sequence>
<accession>A0A6M0R9A7</accession>
<dbReference type="GO" id="GO:0042597">
    <property type="term" value="C:periplasmic space"/>
    <property type="evidence" value="ECO:0007669"/>
    <property type="project" value="UniProtKB-ARBA"/>
</dbReference>
<dbReference type="CDD" id="cd08504">
    <property type="entry name" value="PBP2_OppA"/>
    <property type="match status" value="1"/>
</dbReference>
<dbReference type="GO" id="GO:0015833">
    <property type="term" value="P:peptide transport"/>
    <property type="evidence" value="ECO:0007669"/>
    <property type="project" value="TreeGrafter"/>
</dbReference>
<name>A0A6M0R9A7_9CLOT</name>
<evidence type="ECO:0000256" key="3">
    <source>
        <dbReference type="ARBA" id="ARBA00022729"/>
    </source>
</evidence>
<dbReference type="AlphaFoldDB" id="A0A6M0R9A7"/>
<dbReference type="SUPFAM" id="SSF53850">
    <property type="entry name" value="Periplasmic binding protein-like II"/>
    <property type="match status" value="1"/>
</dbReference>
<proteinExistence type="inferred from homology"/>
<evidence type="ECO:0000256" key="1">
    <source>
        <dbReference type="ARBA" id="ARBA00005695"/>
    </source>
</evidence>
<dbReference type="Gene3D" id="3.10.105.10">
    <property type="entry name" value="Dipeptide-binding Protein, Domain 3"/>
    <property type="match status" value="1"/>
</dbReference>
<evidence type="ECO:0000256" key="2">
    <source>
        <dbReference type="ARBA" id="ARBA00022448"/>
    </source>
</evidence>